<reference evidence="1 2" key="1">
    <citation type="submission" date="2017-09" db="EMBL/GenBank/DDBJ databases">
        <title>Depth-based differentiation of microbial function through sediment-hosted aquifers and enrichment of novel symbionts in the deep terrestrial subsurface.</title>
        <authorList>
            <person name="Probst A.J."/>
            <person name="Ladd B."/>
            <person name="Jarett J.K."/>
            <person name="Geller-Mcgrath D.E."/>
            <person name="Sieber C.M."/>
            <person name="Emerson J.B."/>
            <person name="Anantharaman K."/>
            <person name="Thomas B.C."/>
            <person name="Malmstrom R."/>
            <person name="Stieglmeier M."/>
            <person name="Klingl A."/>
            <person name="Woyke T."/>
            <person name="Ryan C.M."/>
            <person name="Banfield J.F."/>
        </authorList>
    </citation>
    <scope>NUCLEOTIDE SEQUENCE [LARGE SCALE GENOMIC DNA]</scope>
    <source>
        <strain evidence="1">CG23_combo_of_CG06-09_8_20_14_all_37_18</strain>
    </source>
</reference>
<proteinExistence type="predicted"/>
<dbReference type="Proteomes" id="UP000229952">
    <property type="component" value="Unassembled WGS sequence"/>
</dbReference>
<evidence type="ECO:0000313" key="1">
    <source>
        <dbReference type="EMBL" id="PIP24372.1"/>
    </source>
</evidence>
<protein>
    <submittedName>
        <fullName evidence="1">Uncharacterized protein</fullName>
    </submittedName>
</protein>
<dbReference type="EMBL" id="PCRQ01000022">
    <property type="protein sequence ID" value="PIP24372.1"/>
    <property type="molecule type" value="Genomic_DNA"/>
</dbReference>
<evidence type="ECO:0000313" key="2">
    <source>
        <dbReference type="Proteomes" id="UP000229952"/>
    </source>
</evidence>
<comment type="caution">
    <text evidence="1">The sequence shown here is derived from an EMBL/GenBank/DDBJ whole genome shotgun (WGS) entry which is preliminary data.</text>
</comment>
<name>A0A2G9YYT0_9BACT</name>
<accession>A0A2G9YYT0</accession>
<gene>
    <name evidence="1" type="ORF">COX35_01040</name>
</gene>
<dbReference type="AlphaFoldDB" id="A0A2G9YYT0"/>
<sequence>MKKRWVRPLSFERGPFKFFYTAFYEAEHGDEFWTLVSFRTDGFKPIKDYPLSQKIELVQKYGRQAARAAHEEAEKLMRVPKEPERVEALP</sequence>
<organism evidence="1 2">
    <name type="scientific">Candidatus Nealsonbacteria bacterium CG23_combo_of_CG06-09_8_20_14_all_37_18</name>
    <dbReference type="NCBI Taxonomy" id="1974720"/>
    <lineage>
        <taxon>Bacteria</taxon>
        <taxon>Candidatus Nealsoniibacteriota</taxon>
    </lineage>
</organism>